<keyword evidence="3" id="KW-1185">Reference proteome</keyword>
<dbReference type="RefSeq" id="XP_006668483.1">
    <property type="nucleotide sequence ID" value="XM_006668420.1"/>
</dbReference>
<proteinExistence type="predicted"/>
<dbReference type="VEuPathDB" id="FungiDB:CCM_03269"/>
<dbReference type="KEGG" id="cmt:CCM_03269"/>
<feature type="compositionally biased region" description="Basic and acidic residues" evidence="1">
    <location>
        <begin position="152"/>
        <end position="167"/>
    </location>
</feature>
<dbReference type="PANTHER" id="PTHR38166:SF1">
    <property type="entry name" value="C2H2-TYPE DOMAIN-CONTAINING PROTEIN"/>
    <property type="match status" value="1"/>
</dbReference>
<dbReference type="OrthoDB" id="3521097at2759"/>
<dbReference type="OMA" id="HIECMSR"/>
<dbReference type="InParanoid" id="G3J9S4"/>
<gene>
    <name evidence="2" type="ORF">CCM_03269</name>
</gene>
<dbReference type="PANTHER" id="PTHR38166">
    <property type="entry name" value="C2H2-TYPE DOMAIN-CONTAINING PROTEIN-RELATED"/>
    <property type="match status" value="1"/>
</dbReference>
<dbReference type="GeneID" id="18165295"/>
<evidence type="ECO:0008006" key="4">
    <source>
        <dbReference type="Google" id="ProtNLM"/>
    </source>
</evidence>
<dbReference type="EMBL" id="JH126400">
    <property type="protein sequence ID" value="EGX94997.1"/>
    <property type="molecule type" value="Genomic_DNA"/>
</dbReference>
<evidence type="ECO:0000313" key="2">
    <source>
        <dbReference type="EMBL" id="EGX94997.1"/>
    </source>
</evidence>
<evidence type="ECO:0000313" key="3">
    <source>
        <dbReference type="Proteomes" id="UP000001610"/>
    </source>
</evidence>
<accession>G3J9S4</accession>
<reference evidence="2 3" key="1">
    <citation type="journal article" date="2011" name="Genome Biol.">
        <title>Genome sequence of the insect pathogenic fungus Cordyceps militaris, a valued traditional Chinese medicine.</title>
        <authorList>
            <person name="Zheng P."/>
            <person name="Xia Y."/>
            <person name="Xiao G."/>
            <person name="Xiong C."/>
            <person name="Hu X."/>
            <person name="Zhang S."/>
            <person name="Zheng H."/>
            <person name="Huang Y."/>
            <person name="Zhou Y."/>
            <person name="Wang S."/>
            <person name="Zhao G.P."/>
            <person name="Liu X."/>
            <person name="St Leger R.J."/>
            <person name="Wang C."/>
        </authorList>
    </citation>
    <scope>NUCLEOTIDE SEQUENCE [LARGE SCALE GENOMIC DNA]</scope>
    <source>
        <strain evidence="2 3">CM01</strain>
    </source>
</reference>
<feature type="region of interest" description="Disordered" evidence="1">
    <location>
        <begin position="215"/>
        <end position="249"/>
    </location>
</feature>
<organism evidence="2 3">
    <name type="scientific">Cordyceps militaris (strain CM01)</name>
    <name type="common">Caterpillar fungus</name>
    <dbReference type="NCBI Taxonomy" id="983644"/>
    <lineage>
        <taxon>Eukaryota</taxon>
        <taxon>Fungi</taxon>
        <taxon>Dikarya</taxon>
        <taxon>Ascomycota</taxon>
        <taxon>Pezizomycotina</taxon>
        <taxon>Sordariomycetes</taxon>
        <taxon>Hypocreomycetidae</taxon>
        <taxon>Hypocreales</taxon>
        <taxon>Cordycipitaceae</taxon>
        <taxon>Cordyceps</taxon>
    </lineage>
</organism>
<feature type="region of interest" description="Disordered" evidence="1">
    <location>
        <begin position="1"/>
        <end position="34"/>
    </location>
</feature>
<protein>
    <recommendedName>
        <fullName evidence="4">C2H2-type domain-containing protein</fullName>
    </recommendedName>
</protein>
<dbReference type="Proteomes" id="UP000001610">
    <property type="component" value="Unassembled WGS sequence"/>
</dbReference>
<feature type="region of interest" description="Disordered" evidence="1">
    <location>
        <begin position="152"/>
        <end position="185"/>
    </location>
</feature>
<evidence type="ECO:0000256" key="1">
    <source>
        <dbReference type="SAM" id="MobiDB-lite"/>
    </source>
</evidence>
<sequence length="538" mass="59593">MSSTIASSPIDGAQESDFIDSRNPSRQTSYHENDLPAFSPQNYIWPAPLLPVNQFTLQHVQSLESVPTALSAPSSLISDPSIPYYAAYPPILPADPSDSFAMCQQAGPWTTLSSDTASVDLIPDLHAGLHRTDSDLSADSLRRNACASFPVEKRSKSPLKGDSDHASRSRSIVGLVSPPPDAGVKKLRKSVRGCSSRRHSIALTPSAANIKASMDVHARRHSPPAKEEVVSNDELLSSEDEDSRHRPKNAGKEFTFACPFYRRWPTRHIECMSRKLTRIQDVKQHIYRRHSKPPFYCPTCAKVFVSPDPRDDHIRQASCRPVTASSKRSSDGISAQVQDSLKNRFARKLSAVEQWYGIWDLVFPGEAAPPNAYVGSVVTEMLSMLNDFWKNEGQRILPSIPKPKTGRSLADEDLQMLMTHMLDKVKDHFEDEPDLADATAADGADSQMDQVMDSSPVDGEFGTFAEYEETSYEPSRSSGWETVAYSPNRSPLMMMGGRIVESTTDLGSSGMLVEHHQPFTEQLWTNNAMTNHLVNGFQ</sequence>
<dbReference type="AlphaFoldDB" id="G3J9S4"/>
<dbReference type="eggNOG" id="ENOG502T0D0">
    <property type="taxonomic scope" value="Eukaryota"/>
</dbReference>
<name>G3J9S4_CORMM</name>
<dbReference type="HOGENOM" id="CLU_519692_0_0_1"/>